<accession>A0A7X9XBT3</accession>
<dbReference type="EMBL" id="JABANE010000082">
    <property type="protein sequence ID" value="NME71008.1"/>
    <property type="molecule type" value="Genomic_DNA"/>
</dbReference>
<keyword evidence="2" id="KW-1185">Reference proteome</keyword>
<name>A0A7X9XBT3_9BACT</name>
<sequence>MIYGIINFLPSHFLLKKFCILLLIFLYGCKQDQDITACGCESNTTSDELISYEGVIFYKNDINGNNFNNNKYWLIVAEENCGNCVHHLIVCNDDMVSSIKNIPVIDNYSFSNVYGMYRKDDQQVEGAVNVLFTGSLKQICNPIFAPADYTYNNIVLTEIKIK</sequence>
<dbReference type="RefSeq" id="WP_169659231.1">
    <property type="nucleotide sequence ID" value="NZ_JABANE010000082.1"/>
</dbReference>
<evidence type="ECO:0000313" key="2">
    <source>
        <dbReference type="Proteomes" id="UP000576082"/>
    </source>
</evidence>
<evidence type="ECO:0000313" key="1">
    <source>
        <dbReference type="EMBL" id="NME71008.1"/>
    </source>
</evidence>
<gene>
    <name evidence="1" type="ORF">HHU12_23775</name>
</gene>
<protein>
    <submittedName>
        <fullName evidence="1">Uncharacterized protein</fullName>
    </submittedName>
</protein>
<reference evidence="1 2" key="1">
    <citation type="submission" date="2020-04" db="EMBL/GenBank/DDBJ databases">
        <title>Flammeovirga sp. SR4, a novel species isolated from seawater.</title>
        <authorList>
            <person name="Wang X."/>
        </authorList>
    </citation>
    <scope>NUCLEOTIDE SEQUENCE [LARGE SCALE GENOMIC DNA]</scope>
    <source>
        <strain evidence="1 2">ATCC 23126</strain>
    </source>
</reference>
<dbReference type="Proteomes" id="UP000576082">
    <property type="component" value="Unassembled WGS sequence"/>
</dbReference>
<proteinExistence type="predicted"/>
<dbReference type="AlphaFoldDB" id="A0A7X9XBT3"/>
<organism evidence="1 2">
    <name type="scientific">Flammeovirga aprica JL-4</name>
    <dbReference type="NCBI Taxonomy" id="694437"/>
    <lineage>
        <taxon>Bacteria</taxon>
        <taxon>Pseudomonadati</taxon>
        <taxon>Bacteroidota</taxon>
        <taxon>Cytophagia</taxon>
        <taxon>Cytophagales</taxon>
        <taxon>Flammeovirgaceae</taxon>
        <taxon>Flammeovirga</taxon>
    </lineage>
</organism>
<comment type="caution">
    <text evidence="1">The sequence shown here is derived from an EMBL/GenBank/DDBJ whole genome shotgun (WGS) entry which is preliminary data.</text>
</comment>